<dbReference type="GO" id="GO:0016020">
    <property type="term" value="C:membrane"/>
    <property type="evidence" value="ECO:0007669"/>
    <property type="project" value="TreeGrafter"/>
</dbReference>
<evidence type="ECO:0000256" key="3">
    <source>
        <dbReference type="RuleBase" id="RU000363"/>
    </source>
</evidence>
<dbReference type="PANTHER" id="PTHR44196:SF1">
    <property type="entry name" value="DEHYDROGENASE_REDUCTASE SDR FAMILY MEMBER 7B"/>
    <property type="match status" value="1"/>
</dbReference>
<dbReference type="PATRIC" id="fig|1423813.3.peg.2508"/>
<dbReference type="OrthoDB" id="9793345at2"/>
<evidence type="ECO:0000313" key="5">
    <source>
        <dbReference type="Proteomes" id="UP000051733"/>
    </source>
</evidence>
<dbReference type="PIRSF" id="PIRSF000126">
    <property type="entry name" value="11-beta-HSD1"/>
    <property type="match status" value="1"/>
</dbReference>
<keyword evidence="5" id="KW-1185">Reference proteome</keyword>
<dbReference type="InterPro" id="IPR002347">
    <property type="entry name" value="SDR_fam"/>
</dbReference>
<dbReference type="PANTHER" id="PTHR44196">
    <property type="entry name" value="DEHYDROGENASE/REDUCTASE SDR FAMILY MEMBER 7B"/>
    <property type="match status" value="1"/>
</dbReference>
<dbReference type="AlphaFoldDB" id="A0A0R2A5S8"/>
<dbReference type="Gene3D" id="3.40.50.720">
    <property type="entry name" value="NAD(P)-binding Rossmann-like Domain"/>
    <property type="match status" value="1"/>
</dbReference>
<accession>A0A0R2A5S8</accession>
<dbReference type="PRINTS" id="PR00081">
    <property type="entry name" value="GDHRDH"/>
</dbReference>
<comment type="caution">
    <text evidence="4">The sequence shown here is derived from an EMBL/GenBank/DDBJ whole genome shotgun (WGS) entry which is preliminary data.</text>
</comment>
<dbReference type="STRING" id="1423813.FC26_GL002461"/>
<dbReference type="PRINTS" id="PR00080">
    <property type="entry name" value="SDRFAMILY"/>
</dbReference>
<proteinExistence type="inferred from homology"/>
<evidence type="ECO:0000256" key="1">
    <source>
        <dbReference type="ARBA" id="ARBA00006484"/>
    </source>
</evidence>
<keyword evidence="2" id="KW-0560">Oxidoreductase</keyword>
<sequence>MVNLQKRLKALRSLKNKIVLITGGSSGIGEATAYEAAKRGAIVVLCARNLDRLNMVAKHCLILSGRPSFAYQLDVSDPDQIDSVLKTVSHEVGSIDVLVNSAGFGDMQAIYDEPRQTMEAMVKVNVLALMYLSRCVAKQMMNQGYGAIVNLGSVAGKIPTPNSSVYSATKAAVINFSNVLRMELADYGIQVLTVNPGPVETNFFDQADPKGTYLSHLPSAFMLHPAVIAQRIWNHVGYSTREINIPRYFSAVAIGYQLFPGLGDWVIKHFFALKK</sequence>
<dbReference type="SUPFAM" id="SSF51735">
    <property type="entry name" value="NAD(P)-binding Rossmann-fold domains"/>
    <property type="match status" value="1"/>
</dbReference>
<dbReference type="PROSITE" id="PS00061">
    <property type="entry name" value="ADH_SHORT"/>
    <property type="match status" value="1"/>
</dbReference>
<dbReference type="Pfam" id="PF00106">
    <property type="entry name" value="adh_short"/>
    <property type="match status" value="1"/>
</dbReference>
<name>A0A0R2A5S8_9LACO</name>
<evidence type="ECO:0000256" key="2">
    <source>
        <dbReference type="ARBA" id="ARBA00023002"/>
    </source>
</evidence>
<evidence type="ECO:0000313" key="4">
    <source>
        <dbReference type="EMBL" id="KRM62397.1"/>
    </source>
</evidence>
<dbReference type="GO" id="GO:0016616">
    <property type="term" value="F:oxidoreductase activity, acting on the CH-OH group of donors, NAD or NADP as acceptor"/>
    <property type="evidence" value="ECO:0007669"/>
    <property type="project" value="UniProtKB-ARBA"/>
</dbReference>
<dbReference type="EMBL" id="AYYY01000006">
    <property type="protein sequence ID" value="KRM62397.1"/>
    <property type="molecule type" value="Genomic_DNA"/>
</dbReference>
<comment type="similarity">
    <text evidence="1 3">Belongs to the short-chain dehydrogenases/reductases (SDR) family.</text>
</comment>
<gene>
    <name evidence="4" type="ORF">FC26_GL002461</name>
</gene>
<reference evidence="4 5" key="1">
    <citation type="journal article" date="2015" name="Genome Announc.">
        <title>Expanding the biotechnology potential of lactobacilli through comparative genomics of 213 strains and associated genera.</title>
        <authorList>
            <person name="Sun Z."/>
            <person name="Harris H.M."/>
            <person name="McCann A."/>
            <person name="Guo C."/>
            <person name="Argimon S."/>
            <person name="Zhang W."/>
            <person name="Yang X."/>
            <person name="Jeffery I.B."/>
            <person name="Cooney J.C."/>
            <person name="Kagawa T.F."/>
            <person name="Liu W."/>
            <person name="Song Y."/>
            <person name="Salvetti E."/>
            <person name="Wrobel A."/>
            <person name="Rasinkangas P."/>
            <person name="Parkhill J."/>
            <person name="Rea M.C."/>
            <person name="O'Sullivan O."/>
            <person name="Ritari J."/>
            <person name="Douillard F.P."/>
            <person name="Paul Ross R."/>
            <person name="Yang R."/>
            <person name="Briner A.E."/>
            <person name="Felis G.E."/>
            <person name="de Vos W.M."/>
            <person name="Barrangou R."/>
            <person name="Klaenhammer T.R."/>
            <person name="Caufield P.W."/>
            <person name="Cui Y."/>
            <person name="Zhang H."/>
            <person name="O'Toole P.W."/>
        </authorList>
    </citation>
    <scope>NUCLEOTIDE SEQUENCE [LARGE SCALE GENOMIC DNA]</scope>
    <source>
        <strain evidence="4 5">DSM 20634</strain>
    </source>
</reference>
<dbReference type="InterPro" id="IPR036291">
    <property type="entry name" value="NAD(P)-bd_dom_sf"/>
</dbReference>
<dbReference type="FunFam" id="3.40.50.720:FF:000047">
    <property type="entry name" value="NADP-dependent L-serine/L-allo-threonine dehydrogenase"/>
    <property type="match status" value="1"/>
</dbReference>
<dbReference type="Proteomes" id="UP000051733">
    <property type="component" value="Unassembled WGS sequence"/>
</dbReference>
<dbReference type="InterPro" id="IPR020904">
    <property type="entry name" value="Sc_DH/Rdtase_CS"/>
</dbReference>
<organism evidence="4 5">
    <name type="scientific">Paucilactobacillus vaccinostercus DSM 20634</name>
    <dbReference type="NCBI Taxonomy" id="1423813"/>
    <lineage>
        <taxon>Bacteria</taxon>
        <taxon>Bacillati</taxon>
        <taxon>Bacillota</taxon>
        <taxon>Bacilli</taxon>
        <taxon>Lactobacillales</taxon>
        <taxon>Lactobacillaceae</taxon>
        <taxon>Paucilactobacillus</taxon>
    </lineage>
</organism>
<protein>
    <submittedName>
        <fullName evidence="4">Short-chain dehydrogenase reductase SDR</fullName>
    </submittedName>
</protein>